<comment type="similarity">
    <text evidence="1 6">Belongs to the acylphosphatase family.</text>
</comment>
<reference evidence="10" key="1">
    <citation type="journal article" date="2019" name="Int. J. Syst. Evol. Microbiol.">
        <title>The Global Catalogue of Microorganisms (GCM) 10K type strain sequencing project: providing services to taxonomists for standard genome sequencing and annotation.</title>
        <authorList>
            <consortium name="The Broad Institute Genomics Platform"/>
            <consortium name="The Broad Institute Genome Sequencing Center for Infectious Disease"/>
            <person name="Wu L."/>
            <person name="Ma J."/>
        </authorList>
    </citation>
    <scope>NUCLEOTIDE SEQUENCE [LARGE SCALE GENOMIC DNA]</scope>
    <source>
        <strain evidence="10">CGMCC 1.16455</strain>
    </source>
</reference>
<evidence type="ECO:0000313" key="9">
    <source>
        <dbReference type="EMBL" id="MFC5299248.1"/>
    </source>
</evidence>
<dbReference type="PRINTS" id="PR00112">
    <property type="entry name" value="ACYLPHPHTASE"/>
</dbReference>
<evidence type="ECO:0000256" key="7">
    <source>
        <dbReference type="SAM" id="MobiDB-lite"/>
    </source>
</evidence>
<dbReference type="Gene3D" id="3.30.70.100">
    <property type="match status" value="1"/>
</dbReference>
<dbReference type="InterPro" id="IPR001792">
    <property type="entry name" value="Acylphosphatase-like_dom"/>
</dbReference>
<feature type="domain" description="Acylphosphatase-like" evidence="8">
    <location>
        <begin position="18"/>
        <end position="104"/>
    </location>
</feature>
<keyword evidence="5" id="KW-0378">Hydrolase</keyword>
<dbReference type="PROSITE" id="PS00150">
    <property type="entry name" value="ACYLPHOSPHATASE_1"/>
    <property type="match status" value="1"/>
</dbReference>
<dbReference type="InterPro" id="IPR017968">
    <property type="entry name" value="Acylphosphatase_CS"/>
</dbReference>
<protein>
    <recommendedName>
        <fullName evidence="3 5">acylphosphatase</fullName>
        <ecNumber evidence="2 5">3.6.1.7</ecNumber>
    </recommendedName>
</protein>
<evidence type="ECO:0000256" key="3">
    <source>
        <dbReference type="ARBA" id="ARBA00015991"/>
    </source>
</evidence>
<keyword evidence="10" id="KW-1185">Reference proteome</keyword>
<dbReference type="PANTHER" id="PTHR47268">
    <property type="entry name" value="ACYLPHOSPHATASE"/>
    <property type="match status" value="1"/>
</dbReference>
<dbReference type="SUPFAM" id="SSF54975">
    <property type="entry name" value="Acylphosphatase/BLUF domain-like"/>
    <property type="match status" value="1"/>
</dbReference>
<feature type="active site" evidence="5">
    <location>
        <position position="51"/>
    </location>
</feature>
<evidence type="ECO:0000259" key="8">
    <source>
        <dbReference type="PROSITE" id="PS51160"/>
    </source>
</evidence>
<organism evidence="9 10">
    <name type="scientific">Brachybacterium tyrofermentans</name>
    <dbReference type="NCBI Taxonomy" id="47848"/>
    <lineage>
        <taxon>Bacteria</taxon>
        <taxon>Bacillati</taxon>
        <taxon>Actinomycetota</taxon>
        <taxon>Actinomycetes</taxon>
        <taxon>Micrococcales</taxon>
        <taxon>Dermabacteraceae</taxon>
        <taxon>Brachybacterium</taxon>
    </lineage>
</organism>
<evidence type="ECO:0000313" key="10">
    <source>
        <dbReference type="Proteomes" id="UP001595937"/>
    </source>
</evidence>
<feature type="region of interest" description="Disordered" evidence="7">
    <location>
        <begin position="83"/>
        <end position="104"/>
    </location>
</feature>
<feature type="active site" evidence="5">
    <location>
        <position position="33"/>
    </location>
</feature>
<dbReference type="GeneID" id="303296900"/>
<evidence type="ECO:0000256" key="5">
    <source>
        <dbReference type="PROSITE-ProRule" id="PRU00520"/>
    </source>
</evidence>
<evidence type="ECO:0000256" key="4">
    <source>
        <dbReference type="ARBA" id="ARBA00047645"/>
    </source>
</evidence>
<gene>
    <name evidence="9" type="ORF">ACFPK8_17160</name>
</gene>
<dbReference type="Pfam" id="PF00708">
    <property type="entry name" value="Acylphosphatase"/>
    <property type="match status" value="1"/>
</dbReference>
<dbReference type="RefSeq" id="WP_343923387.1">
    <property type="nucleotide sequence ID" value="NZ_BAAAIR010000033.1"/>
</dbReference>
<name>A0ABW0FKR1_9MICO</name>
<dbReference type="EC" id="3.6.1.7" evidence="2 5"/>
<dbReference type="PROSITE" id="PS51160">
    <property type="entry name" value="ACYLPHOSPHATASE_3"/>
    <property type="match status" value="1"/>
</dbReference>
<dbReference type="PANTHER" id="PTHR47268:SF4">
    <property type="entry name" value="ACYLPHOSPHATASE"/>
    <property type="match status" value="1"/>
</dbReference>
<sequence>MSTQRNPELASGSAEAQRRIVRVRGQVQGVGFRMAAASEAARLGVAGTVRNLWDGTVEADIEGAQHAVDAMLAWLRQGPTSAHVSGIDVRPETPRGADSFRITG</sequence>
<evidence type="ECO:0000256" key="2">
    <source>
        <dbReference type="ARBA" id="ARBA00012150"/>
    </source>
</evidence>
<comment type="catalytic activity">
    <reaction evidence="4 5">
        <text>an acyl phosphate + H2O = a carboxylate + phosphate + H(+)</text>
        <dbReference type="Rhea" id="RHEA:14965"/>
        <dbReference type="ChEBI" id="CHEBI:15377"/>
        <dbReference type="ChEBI" id="CHEBI:15378"/>
        <dbReference type="ChEBI" id="CHEBI:29067"/>
        <dbReference type="ChEBI" id="CHEBI:43474"/>
        <dbReference type="ChEBI" id="CHEBI:59918"/>
        <dbReference type="EC" id="3.6.1.7"/>
    </reaction>
</comment>
<dbReference type="EMBL" id="JBHSLN010000087">
    <property type="protein sequence ID" value="MFC5299248.1"/>
    <property type="molecule type" value="Genomic_DNA"/>
</dbReference>
<comment type="caution">
    <text evidence="9">The sequence shown here is derived from an EMBL/GenBank/DDBJ whole genome shotgun (WGS) entry which is preliminary data.</text>
</comment>
<dbReference type="InterPro" id="IPR020456">
    <property type="entry name" value="Acylphosphatase"/>
</dbReference>
<evidence type="ECO:0000256" key="1">
    <source>
        <dbReference type="ARBA" id="ARBA00005614"/>
    </source>
</evidence>
<proteinExistence type="inferred from homology"/>
<evidence type="ECO:0000256" key="6">
    <source>
        <dbReference type="RuleBase" id="RU004168"/>
    </source>
</evidence>
<dbReference type="InterPro" id="IPR036046">
    <property type="entry name" value="Acylphosphatase-like_dom_sf"/>
</dbReference>
<accession>A0ABW0FKR1</accession>
<dbReference type="Proteomes" id="UP001595937">
    <property type="component" value="Unassembled WGS sequence"/>
</dbReference>